<proteinExistence type="predicted"/>
<dbReference type="InterPro" id="IPR011011">
    <property type="entry name" value="Znf_FYVE_PHD"/>
</dbReference>
<evidence type="ECO:0000313" key="2">
    <source>
        <dbReference type="EMBL" id="KAJ8870706.1"/>
    </source>
</evidence>
<evidence type="ECO:0000313" key="3">
    <source>
        <dbReference type="Proteomes" id="UP001159363"/>
    </source>
</evidence>
<organism evidence="2 3">
    <name type="scientific">Dryococelus australis</name>
    <dbReference type="NCBI Taxonomy" id="614101"/>
    <lineage>
        <taxon>Eukaryota</taxon>
        <taxon>Metazoa</taxon>
        <taxon>Ecdysozoa</taxon>
        <taxon>Arthropoda</taxon>
        <taxon>Hexapoda</taxon>
        <taxon>Insecta</taxon>
        <taxon>Pterygota</taxon>
        <taxon>Neoptera</taxon>
        <taxon>Polyneoptera</taxon>
        <taxon>Phasmatodea</taxon>
        <taxon>Verophasmatodea</taxon>
        <taxon>Anareolatae</taxon>
        <taxon>Phasmatidae</taxon>
        <taxon>Eurycanthinae</taxon>
        <taxon>Dryococelus</taxon>
    </lineage>
</organism>
<comment type="caution">
    <text evidence="2">The sequence shown here is derived from an EMBL/GenBank/DDBJ whole genome shotgun (WGS) entry which is preliminary data.</text>
</comment>
<dbReference type="PANTHER" id="PTHR19303">
    <property type="entry name" value="TRANSPOSON"/>
    <property type="match status" value="1"/>
</dbReference>
<dbReference type="EMBL" id="JARBHB010000013">
    <property type="protein sequence ID" value="KAJ8870706.1"/>
    <property type="molecule type" value="Genomic_DNA"/>
</dbReference>
<sequence>MQVTWQAAGFPGVLPLATPSHSNTAPSPPHSPHSPALSTARDLSYFETTSTLLWQLHCTISPDEGSTGTPGCHNTTVAYSPRTSCWREVSQLSVDHLMLRRAAGFSFIAVSRPSPPDIRPPGNCISHRLSRGQAIVKVTSRQLRPADSRVAVLLSAHAVQLPQSMLTTIAYRPGSTASPAYHKSYVRKPCDWLTGSTPVLRLARGLSTELGRAGRLKIRSLCHQHSTTLDFEVSHVIVERCIFDDVHSPAVILQQLHCMYHLSIEDERCEIPSIPQELLNWQENVMFPKRLNFAWQVPMRRKMLQLPQYWVGCSSNGLPPGHKKNNISNPFGTSGIAGKDWLKRFLRRHNDRLSILRPTGTSNARICGFNRDKVKVFYRNLDELFDKCHFPADRVFNVNETGLSIVQNKIPHVVGHKGKRQIGVLTATERSSLMTVIVCMSAASTFVPPMIIFLRTNMSLLLMRGASPRSISACHPSGSSNSGLTSPLEERPVLLVMDGHYSHTRDIKVIYLARAIHVHFIALPPHCTHKINYIHLGPYDIVEQFDVPTSMCKVLLLTGLESLVFSFRTDIFSKTTATLLLNMVDKTLFKPNDNKTREMKDEVQQEQRDEVQQDQRDSLQQDQGNVVQQDQGNAVQQDQGGAVVEMVEQAAPVAGPASATFSPYDISTPTNRYNKCSSQIITSSPYKKDLEVSLKGQASKKKAKVPTKKPDKQSETFKRVKHSIESTSSSNSSIAVQFINSSGDDLPTKEHQLDDTNGECIFCTSKICDNVRGEEWVKCKQCGKWAHVECSGCEKWLMFAIFVHMMYSGVSQCRPTTVRYWTDAYTAETVHGYRYLELQVTHSITILPGERT</sequence>
<feature type="compositionally biased region" description="Basic and acidic residues" evidence="1">
    <location>
        <begin position="708"/>
        <end position="719"/>
    </location>
</feature>
<name>A0ABQ9GGI0_9NEOP</name>
<keyword evidence="3" id="KW-1185">Reference proteome</keyword>
<gene>
    <name evidence="2" type="ORF">PR048_029731</name>
</gene>
<dbReference type="PANTHER" id="PTHR19303:SF74">
    <property type="entry name" value="POGO TRANSPOSABLE ELEMENT WITH KRAB DOMAIN"/>
    <property type="match status" value="1"/>
</dbReference>
<protein>
    <recommendedName>
        <fullName evidence="4">DDE-1 domain-containing protein</fullName>
    </recommendedName>
</protein>
<dbReference type="InterPro" id="IPR050863">
    <property type="entry name" value="CenT-Element_Derived"/>
</dbReference>
<evidence type="ECO:0000256" key="1">
    <source>
        <dbReference type="SAM" id="MobiDB-lite"/>
    </source>
</evidence>
<feature type="compositionally biased region" description="Basic and acidic residues" evidence="1">
    <location>
        <begin position="592"/>
        <end position="619"/>
    </location>
</feature>
<feature type="region of interest" description="Disordered" evidence="1">
    <location>
        <begin position="591"/>
        <end position="640"/>
    </location>
</feature>
<dbReference type="SUPFAM" id="SSF57903">
    <property type="entry name" value="FYVE/PHD zinc finger"/>
    <property type="match status" value="1"/>
</dbReference>
<reference evidence="2 3" key="1">
    <citation type="submission" date="2023-02" db="EMBL/GenBank/DDBJ databases">
        <title>LHISI_Scaffold_Assembly.</title>
        <authorList>
            <person name="Stuart O.P."/>
            <person name="Cleave R."/>
            <person name="Magrath M.J.L."/>
            <person name="Mikheyev A.S."/>
        </authorList>
    </citation>
    <scope>NUCLEOTIDE SEQUENCE [LARGE SCALE GENOMIC DNA]</scope>
    <source>
        <strain evidence="2">Daus_M_001</strain>
        <tissue evidence="2">Leg muscle</tissue>
    </source>
</reference>
<accession>A0ABQ9GGI0</accession>
<feature type="region of interest" description="Disordered" evidence="1">
    <location>
        <begin position="692"/>
        <end position="719"/>
    </location>
</feature>
<feature type="compositionally biased region" description="Basic residues" evidence="1">
    <location>
        <begin position="698"/>
        <end position="707"/>
    </location>
</feature>
<feature type="compositionally biased region" description="Low complexity" evidence="1">
    <location>
        <begin position="620"/>
        <end position="640"/>
    </location>
</feature>
<evidence type="ECO:0008006" key="4">
    <source>
        <dbReference type="Google" id="ProtNLM"/>
    </source>
</evidence>
<feature type="region of interest" description="Disordered" evidence="1">
    <location>
        <begin position="16"/>
        <end position="37"/>
    </location>
</feature>
<dbReference type="Proteomes" id="UP001159363">
    <property type="component" value="Chromosome 12"/>
</dbReference>